<evidence type="ECO:0000313" key="5">
    <source>
        <dbReference type="Proteomes" id="UP001147747"/>
    </source>
</evidence>
<reference evidence="4" key="2">
    <citation type="journal article" date="2023" name="IMA Fungus">
        <title>Comparative genomic study of the Penicillium genus elucidates a diverse pangenome and 15 lateral gene transfer events.</title>
        <authorList>
            <person name="Petersen C."/>
            <person name="Sorensen T."/>
            <person name="Nielsen M.R."/>
            <person name="Sondergaard T.E."/>
            <person name="Sorensen J.L."/>
            <person name="Fitzpatrick D.A."/>
            <person name="Frisvad J.C."/>
            <person name="Nielsen K.L."/>
        </authorList>
    </citation>
    <scope>NUCLEOTIDE SEQUENCE</scope>
    <source>
        <strain evidence="4">IBT 29677</strain>
    </source>
</reference>
<dbReference type="PANTHER" id="PTHR13056">
    <property type="entry name" value="VACUOLAR FUSION PROTEIN CCZ1 HOMOLOG-RELATED"/>
    <property type="match status" value="1"/>
</dbReference>
<evidence type="ECO:0000256" key="1">
    <source>
        <dbReference type="ARBA" id="ARBA00005352"/>
    </source>
</evidence>
<dbReference type="Pfam" id="PF19031">
    <property type="entry name" value="Intu_longin_1"/>
    <property type="match status" value="1"/>
</dbReference>
<gene>
    <name evidence="4" type="ORF">N7509_002265</name>
</gene>
<feature type="compositionally biased region" description="Pro residues" evidence="2">
    <location>
        <begin position="642"/>
        <end position="651"/>
    </location>
</feature>
<feature type="domain" description="CCZ1/INTU/HSP4 first Longin" evidence="3">
    <location>
        <begin position="15"/>
        <end position="118"/>
    </location>
</feature>
<feature type="compositionally biased region" description="Basic residues" evidence="2">
    <location>
        <begin position="331"/>
        <end position="341"/>
    </location>
</feature>
<dbReference type="GO" id="GO:0016192">
    <property type="term" value="P:vesicle-mediated transport"/>
    <property type="evidence" value="ECO:0007669"/>
    <property type="project" value="InterPro"/>
</dbReference>
<dbReference type="EMBL" id="JAPZBU010000004">
    <property type="protein sequence ID" value="KAJ5408382.1"/>
    <property type="molecule type" value="Genomic_DNA"/>
</dbReference>
<proteinExistence type="inferred from homology"/>
<comment type="caution">
    <text evidence="4">The sequence shown here is derived from an EMBL/GenBank/DDBJ whole genome shotgun (WGS) entry which is preliminary data.</text>
</comment>
<organism evidence="4 5">
    <name type="scientific">Penicillium cosmopolitanum</name>
    <dbReference type="NCBI Taxonomy" id="1131564"/>
    <lineage>
        <taxon>Eukaryota</taxon>
        <taxon>Fungi</taxon>
        <taxon>Dikarya</taxon>
        <taxon>Ascomycota</taxon>
        <taxon>Pezizomycotina</taxon>
        <taxon>Eurotiomycetes</taxon>
        <taxon>Eurotiomycetidae</taxon>
        <taxon>Eurotiales</taxon>
        <taxon>Aspergillaceae</taxon>
        <taxon>Penicillium</taxon>
    </lineage>
</organism>
<feature type="region of interest" description="Disordered" evidence="2">
    <location>
        <begin position="428"/>
        <end position="485"/>
    </location>
</feature>
<evidence type="ECO:0000256" key="2">
    <source>
        <dbReference type="SAM" id="MobiDB-lite"/>
    </source>
</evidence>
<dbReference type="AlphaFoldDB" id="A0A9W9W8P6"/>
<sequence>MPESDSDSVIPAQLSFLAIYNPTLGPTDETLEDQIVFYTSRADLQREDDSATTESGGKLEGNDKNERLRQIGLAQGMVNFASNFSPGKPLEYVETDKARFILVQLEQDWWAVASIDLTRLPADPNQTLSSEDNGTSVYQYSAREMGPPQLFLQQLRRAHSLFLLHHDFSLDALYERVGRSVLCLFLERFWEKFAWNWELLLTGNPIVEIYNGIKLAAGGELGVGVGEEEWGSGEREVLEDFVARTDGLLDLVVSRFGEPAPQPNDSPPTVESNSQNAWLGSDQTPRPADGVVFSGLGAVSRLSLARVSHWMEWIYRYGDTTYGVGRDPASLRRRKPRRRDKQKSENATASPQNSVLPSTPEMHHSHTPGIPRPLVIAAPQPQPTPDRQKETNAADGTSDSTLSTNEQGFGTETVMKYLTLGYGSAWSFSKSNSPSPDNSTAAANESTVDSRQQSGNSSGAAKSSLSNEHRNEPRNNTSGRFILGPRDDLNLLDDLEEESPAPEAEASKPKSRIIHRFIHIHTSDESSKKLQAVIYVNQPFVFTFLFDPETPSLSSPTLYTSIHHQLGPLQKPLLASTSPATAAARIPHPDAPDTSNRATRSKSQSLYDFVYDPSNLTIRSSIPNIPSLGSPSSHHRENNPRTPSPSQPKPSTPLSRIESLAIHHRLLTTYTDTRSRPLELERTCKTSRGWWIIWVRIPQTQDTGTHTPSPAPLSTTSSSAALSSMAEGSVSVSASIKGSIPESPQAQPQEAFLVRKAVDYVSPGHARVSSGARFFRDLGGASSSKFGSGSGSGRADTTPSKLVEGIGMDARRYIEGLLRFNR</sequence>
<feature type="compositionally biased region" description="Polar residues" evidence="2">
    <location>
        <begin position="394"/>
        <end position="408"/>
    </location>
</feature>
<reference evidence="4" key="1">
    <citation type="submission" date="2022-12" db="EMBL/GenBank/DDBJ databases">
        <authorList>
            <person name="Petersen C."/>
        </authorList>
    </citation>
    <scope>NUCLEOTIDE SEQUENCE</scope>
    <source>
        <strain evidence="4">IBT 29677</strain>
    </source>
</reference>
<dbReference type="InterPro" id="IPR043987">
    <property type="entry name" value="CCZ1/INTU/HSP4_longin_1"/>
</dbReference>
<dbReference type="RefSeq" id="XP_056492697.1">
    <property type="nucleotide sequence ID" value="XM_056626902.1"/>
</dbReference>
<feature type="region of interest" description="Disordered" evidence="2">
    <location>
        <begin position="576"/>
        <end position="602"/>
    </location>
</feature>
<evidence type="ECO:0000313" key="4">
    <source>
        <dbReference type="EMBL" id="KAJ5408382.1"/>
    </source>
</evidence>
<evidence type="ECO:0000259" key="3">
    <source>
        <dbReference type="Pfam" id="PF19031"/>
    </source>
</evidence>
<feature type="region of interest" description="Disordered" evidence="2">
    <location>
        <begin position="701"/>
        <end position="722"/>
    </location>
</feature>
<feature type="compositionally biased region" description="Polar residues" evidence="2">
    <location>
        <begin position="621"/>
        <end position="632"/>
    </location>
</feature>
<name>A0A9W9W8P6_9EURO</name>
<feature type="compositionally biased region" description="Polar residues" evidence="2">
    <location>
        <begin position="345"/>
        <end position="357"/>
    </location>
</feature>
<dbReference type="GO" id="GO:0035658">
    <property type="term" value="C:Mon1-Ccz1 complex"/>
    <property type="evidence" value="ECO:0007669"/>
    <property type="project" value="InterPro"/>
</dbReference>
<dbReference type="GeneID" id="81365882"/>
<protein>
    <recommendedName>
        <fullName evidence="3">CCZ1/INTU/HSP4 first Longin domain-containing protein</fullName>
    </recommendedName>
</protein>
<feature type="compositionally biased region" description="Polar residues" evidence="2">
    <location>
        <begin position="267"/>
        <end position="283"/>
    </location>
</feature>
<feature type="region of interest" description="Disordered" evidence="2">
    <location>
        <begin position="46"/>
        <end position="65"/>
    </location>
</feature>
<comment type="similarity">
    <text evidence="1">Belongs to the CCZ1 family.</text>
</comment>
<dbReference type="InterPro" id="IPR013176">
    <property type="entry name" value="Ccz1"/>
</dbReference>
<dbReference type="Proteomes" id="UP001147747">
    <property type="component" value="Unassembled WGS sequence"/>
</dbReference>
<feature type="region of interest" description="Disordered" evidence="2">
    <location>
        <begin position="621"/>
        <end position="654"/>
    </location>
</feature>
<feature type="region of interest" description="Disordered" evidence="2">
    <location>
        <begin position="259"/>
        <end position="283"/>
    </location>
</feature>
<dbReference type="OrthoDB" id="240546at2759"/>
<feature type="compositionally biased region" description="Polar residues" evidence="2">
    <location>
        <begin position="428"/>
        <end position="466"/>
    </location>
</feature>
<feature type="compositionally biased region" description="Polar residues" evidence="2">
    <location>
        <begin position="593"/>
        <end position="602"/>
    </location>
</feature>
<dbReference type="PANTHER" id="PTHR13056:SF0">
    <property type="entry name" value="VACUOLAR FUSION PROTEIN CCZ1 HOMOLOG-RELATED"/>
    <property type="match status" value="1"/>
</dbReference>
<feature type="region of interest" description="Disordered" evidence="2">
    <location>
        <begin position="324"/>
        <end position="408"/>
    </location>
</feature>
<keyword evidence="5" id="KW-1185">Reference proteome</keyword>
<feature type="compositionally biased region" description="Low complexity" evidence="2">
    <location>
        <begin position="712"/>
        <end position="722"/>
    </location>
</feature>
<accession>A0A9W9W8P6</accession>